<feature type="domain" description="Cation efflux protein transmembrane" evidence="10">
    <location>
        <begin position="20"/>
        <end position="210"/>
    </location>
</feature>
<dbReference type="InterPro" id="IPR058533">
    <property type="entry name" value="Cation_efflux_TM"/>
</dbReference>
<dbReference type="Proteomes" id="UP000253977">
    <property type="component" value="Unassembled WGS sequence"/>
</dbReference>
<dbReference type="Gene3D" id="1.20.1510.10">
    <property type="entry name" value="Cation efflux protein transmembrane domain"/>
    <property type="match status" value="1"/>
</dbReference>
<dbReference type="NCBIfam" id="TIGR01297">
    <property type="entry name" value="CDF"/>
    <property type="match status" value="1"/>
</dbReference>
<keyword evidence="4 9" id="KW-0812">Transmembrane</keyword>
<evidence type="ECO:0000259" key="11">
    <source>
        <dbReference type="Pfam" id="PF16916"/>
    </source>
</evidence>
<name>A0A369TIH1_9RHOB</name>
<keyword evidence="8 9" id="KW-0472">Membrane</keyword>
<dbReference type="SUPFAM" id="SSF161111">
    <property type="entry name" value="Cation efflux protein transmembrane domain-like"/>
    <property type="match status" value="1"/>
</dbReference>
<evidence type="ECO:0000256" key="2">
    <source>
        <dbReference type="ARBA" id="ARBA00008873"/>
    </source>
</evidence>
<keyword evidence="3" id="KW-0813">Transport</keyword>
<dbReference type="AlphaFoldDB" id="A0A369TIH1"/>
<dbReference type="Pfam" id="PF16916">
    <property type="entry name" value="ZT_dimer"/>
    <property type="match status" value="1"/>
</dbReference>
<feature type="domain" description="Cation efflux protein cytoplasmic" evidence="11">
    <location>
        <begin position="214"/>
        <end position="289"/>
    </location>
</feature>
<organism evidence="12 13">
    <name type="scientific">Thalassococcus profundi</name>
    <dbReference type="NCBI Taxonomy" id="2282382"/>
    <lineage>
        <taxon>Bacteria</taxon>
        <taxon>Pseudomonadati</taxon>
        <taxon>Pseudomonadota</taxon>
        <taxon>Alphaproteobacteria</taxon>
        <taxon>Rhodobacterales</taxon>
        <taxon>Roseobacteraceae</taxon>
        <taxon>Thalassococcus</taxon>
    </lineage>
</organism>
<comment type="similarity">
    <text evidence="2">Belongs to the cation diffusion facilitator (CDF) transporter (TC 2.A.4) family. SLC30A subfamily.</text>
</comment>
<evidence type="ECO:0000259" key="10">
    <source>
        <dbReference type="Pfam" id="PF01545"/>
    </source>
</evidence>
<feature type="transmembrane region" description="Helical" evidence="9">
    <location>
        <begin position="20"/>
        <end position="39"/>
    </location>
</feature>
<feature type="transmembrane region" description="Helical" evidence="9">
    <location>
        <begin position="86"/>
        <end position="105"/>
    </location>
</feature>
<dbReference type="InterPro" id="IPR002524">
    <property type="entry name" value="Cation_efflux"/>
</dbReference>
<proteinExistence type="inferred from homology"/>
<dbReference type="InterPro" id="IPR050681">
    <property type="entry name" value="CDF/SLC30A"/>
</dbReference>
<dbReference type="InterPro" id="IPR027469">
    <property type="entry name" value="Cation_efflux_TMD_sf"/>
</dbReference>
<dbReference type="RefSeq" id="WP_114512139.1">
    <property type="nucleotide sequence ID" value="NZ_QPMK01000015.1"/>
</dbReference>
<evidence type="ECO:0000256" key="4">
    <source>
        <dbReference type="ARBA" id="ARBA00022692"/>
    </source>
</evidence>
<protein>
    <submittedName>
        <fullName evidence="12">Cation transporter</fullName>
    </submittedName>
</protein>
<feature type="transmembrane region" description="Helical" evidence="9">
    <location>
        <begin position="188"/>
        <end position="209"/>
    </location>
</feature>
<evidence type="ECO:0000256" key="1">
    <source>
        <dbReference type="ARBA" id="ARBA00004141"/>
    </source>
</evidence>
<dbReference type="SUPFAM" id="SSF160240">
    <property type="entry name" value="Cation efflux protein cytoplasmic domain-like"/>
    <property type="match status" value="1"/>
</dbReference>
<evidence type="ECO:0000256" key="9">
    <source>
        <dbReference type="SAM" id="Phobius"/>
    </source>
</evidence>
<evidence type="ECO:0000256" key="5">
    <source>
        <dbReference type="ARBA" id="ARBA00022906"/>
    </source>
</evidence>
<dbReference type="GO" id="GO:0005886">
    <property type="term" value="C:plasma membrane"/>
    <property type="evidence" value="ECO:0007669"/>
    <property type="project" value="TreeGrafter"/>
</dbReference>
<dbReference type="OrthoDB" id="9809646at2"/>
<evidence type="ECO:0000256" key="3">
    <source>
        <dbReference type="ARBA" id="ARBA00022448"/>
    </source>
</evidence>
<evidence type="ECO:0000313" key="12">
    <source>
        <dbReference type="EMBL" id="RDD65103.1"/>
    </source>
</evidence>
<comment type="caution">
    <text evidence="12">The sequence shown here is derived from an EMBL/GenBank/DDBJ whole genome shotgun (WGS) entry which is preliminary data.</text>
</comment>
<reference evidence="12 13" key="1">
    <citation type="submission" date="2018-07" db="EMBL/GenBank/DDBJ databases">
        <title>Thalassococcus profundi sp. nov., a marine bacterium isolated from deep seawater of Okinawa Trough.</title>
        <authorList>
            <person name="Yu M."/>
        </authorList>
    </citation>
    <scope>NUCLEOTIDE SEQUENCE [LARGE SCALE GENOMIC DNA]</scope>
    <source>
        <strain evidence="12 13">WRAS1</strain>
    </source>
</reference>
<dbReference type="EMBL" id="QPMK01000015">
    <property type="protein sequence ID" value="RDD65103.1"/>
    <property type="molecule type" value="Genomic_DNA"/>
</dbReference>
<keyword evidence="5" id="KW-0864">Zinc transport</keyword>
<dbReference type="InterPro" id="IPR036837">
    <property type="entry name" value="Cation_efflux_CTD_sf"/>
</dbReference>
<keyword evidence="5" id="KW-0862">Zinc</keyword>
<dbReference type="Pfam" id="PF01545">
    <property type="entry name" value="Cation_efflux"/>
    <property type="match status" value="1"/>
</dbReference>
<dbReference type="PANTHER" id="PTHR11562">
    <property type="entry name" value="CATION EFFLUX PROTEIN/ ZINC TRANSPORTER"/>
    <property type="match status" value="1"/>
</dbReference>
<keyword evidence="13" id="KW-1185">Reference proteome</keyword>
<gene>
    <name evidence="12" type="ORF">DU478_16890</name>
</gene>
<keyword evidence="6 9" id="KW-1133">Transmembrane helix</keyword>
<evidence type="ECO:0000256" key="7">
    <source>
        <dbReference type="ARBA" id="ARBA00023065"/>
    </source>
</evidence>
<feature type="transmembrane region" description="Helical" evidence="9">
    <location>
        <begin position="117"/>
        <end position="141"/>
    </location>
</feature>
<evidence type="ECO:0000256" key="8">
    <source>
        <dbReference type="ARBA" id="ARBA00023136"/>
    </source>
</evidence>
<evidence type="ECO:0000313" key="13">
    <source>
        <dbReference type="Proteomes" id="UP000253977"/>
    </source>
</evidence>
<dbReference type="InterPro" id="IPR027470">
    <property type="entry name" value="Cation_efflux_CTD"/>
</dbReference>
<feature type="transmembrane region" description="Helical" evidence="9">
    <location>
        <begin position="162"/>
        <end position="182"/>
    </location>
</feature>
<sequence>MGHGHHHHHVDPEAGDRRVAAAVGINVALTVAQIAGGLLSGSLAMIADAIHNLSDAVSLVIAYGARRIARRPADAEMTFGYGRAEVVAALINYTTLVVIGLYLVYEGVFRLIDPQPVAGWMVVIIAGVALVVDLGTAALTYALSKTSVNIRAAFLHNVADALGSLGVIAAGVLILLFGWIWVDPVVTLMIAGYILWMAVSELPGVIRILMLGAPPGVSVEAVLDAMRGVRGVEDVHNLHLWQMDEHRAGLLAHVTVTEGAWHEADAIKAAVKARLLDGFDIAHLTLEMECARHACASGVATVGAAATRSV</sequence>
<comment type="subcellular location">
    <subcellularLocation>
        <location evidence="1">Membrane</location>
        <topology evidence="1">Multi-pass membrane protein</topology>
    </subcellularLocation>
</comment>
<evidence type="ECO:0000256" key="6">
    <source>
        <dbReference type="ARBA" id="ARBA00022989"/>
    </source>
</evidence>
<dbReference type="GO" id="GO:0005385">
    <property type="term" value="F:zinc ion transmembrane transporter activity"/>
    <property type="evidence" value="ECO:0007669"/>
    <property type="project" value="TreeGrafter"/>
</dbReference>
<keyword evidence="7" id="KW-0406">Ion transport</keyword>
<accession>A0A369TIH1</accession>
<dbReference type="PANTHER" id="PTHR11562:SF17">
    <property type="entry name" value="RE54080P-RELATED"/>
    <property type="match status" value="1"/>
</dbReference>